<feature type="non-terminal residue" evidence="1">
    <location>
        <position position="79"/>
    </location>
</feature>
<evidence type="ECO:0000313" key="2">
    <source>
        <dbReference type="Proteomes" id="UP001497382"/>
    </source>
</evidence>
<protein>
    <recommendedName>
        <fullName evidence="3">Transposase</fullName>
    </recommendedName>
</protein>
<evidence type="ECO:0000313" key="1">
    <source>
        <dbReference type="EMBL" id="CAL1268087.1"/>
    </source>
</evidence>
<dbReference type="Proteomes" id="UP001497382">
    <property type="component" value="Unassembled WGS sequence"/>
</dbReference>
<dbReference type="Gene3D" id="3.30.420.10">
    <property type="entry name" value="Ribonuclease H-like superfamily/Ribonuclease H"/>
    <property type="match status" value="1"/>
</dbReference>
<dbReference type="InterPro" id="IPR001888">
    <property type="entry name" value="Transposase_1"/>
</dbReference>
<gene>
    <name evidence="1" type="ORF">LARSCL_LOCUS3986</name>
</gene>
<comment type="caution">
    <text evidence="1">The sequence shown here is derived from an EMBL/GenBank/DDBJ whole genome shotgun (WGS) entry which is preliminary data.</text>
</comment>
<organism evidence="1 2">
    <name type="scientific">Larinioides sclopetarius</name>
    <dbReference type="NCBI Taxonomy" id="280406"/>
    <lineage>
        <taxon>Eukaryota</taxon>
        <taxon>Metazoa</taxon>
        <taxon>Ecdysozoa</taxon>
        <taxon>Arthropoda</taxon>
        <taxon>Chelicerata</taxon>
        <taxon>Arachnida</taxon>
        <taxon>Araneae</taxon>
        <taxon>Araneomorphae</taxon>
        <taxon>Entelegynae</taxon>
        <taxon>Araneoidea</taxon>
        <taxon>Araneidae</taxon>
        <taxon>Larinioides</taxon>
    </lineage>
</organism>
<dbReference type="Pfam" id="PF01359">
    <property type="entry name" value="Transposase_1"/>
    <property type="match status" value="1"/>
</dbReference>
<dbReference type="InterPro" id="IPR036397">
    <property type="entry name" value="RNaseH_sf"/>
</dbReference>
<keyword evidence="2" id="KW-1185">Reference proteome</keyword>
<dbReference type="AlphaFoldDB" id="A0AAV1ZCR2"/>
<sequence length="79" mass="9134">MLITFFDAQGIIHKEFVPEGQTVKGEFYCHVMKRLLASLCVRPHLAVSGKWLLLHDNARPHTVMCVRRFLSQQQVTELL</sequence>
<proteinExistence type="predicted"/>
<evidence type="ECO:0008006" key="3">
    <source>
        <dbReference type="Google" id="ProtNLM"/>
    </source>
</evidence>
<reference evidence="1 2" key="1">
    <citation type="submission" date="2024-04" db="EMBL/GenBank/DDBJ databases">
        <authorList>
            <person name="Rising A."/>
            <person name="Reimegard J."/>
            <person name="Sonavane S."/>
            <person name="Akerstrom W."/>
            <person name="Nylinder S."/>
            <person name="Hedman E."/>
            <person name="Kallberg Y."/>
        </authorList>
    </citation>
    <scope>NUCLEOTIDE SEQUENCE [LARGE SCALE GENOMIC DNA]</scope>
</reference>
<accession>A0AAV1ZCR2</accession>
<name>A0AAV1ZCR2_9ARAC</name>
<dbReference type="GO" id="GO:0003676">
    <property type="term" value="F:nucleic acid binding"/>
    <property type="evidence" value="ECO:0007669"/>
    <property type="project" value="InterPro"/>
</dbReference>
<dbReference type="EMBL" id="CAXIEN010000031">
    <property type="protein sequence ID" value="CAL1268087.1"/>
    <property type="molecule type" value="Genomic_DNA"/>
</dbReference>